<feature type="signal peptide" evidence="1">
    <location>
        <begin position="1"/>
        <end position="24"/>
    </location>
</feature>
<evidence type="ECO:0000256" key="1">
    <source>
        <dbReference type="SAM" id="SignalP"/>
    </source>
</evidence>
<protein>
    <recommendedName>
        <fullName evidence="4">Outer membrane protein beta-barrel domain-containing protein</fullName>
    </recommendedName>
</protein>
<feature type="chain" id="PRO_5024814248" description="Outer membrane protein beta-barrel domain-containing protein" evidence="1">
    <location>
        <begin position="25"/>
        <end position="215"/>
    </location>
</feature>
<evidence type="ECO:0000313" key="2">
    <source>
        <dbReference type="EMBL" id="RKX70280.1"/>
    </source>
</evidence>
<accession>A0A660SK01</accession>
<sequence length="215" mass="23514">MNRIKQILLFLLPLLLPLSCPSVATLDTAEIGTKDSLGYYPVDLCITTGITQDSLFPIVLWGTNFRFQQTLINKFVECGIYTGTSGALPFLKVGLQKPPIALGVRGGFGGFGAADLIIFNWFGDAWVSARVGKKQDLYGGVKTFGFVGCGGPDTIPEESSSSYFRLLGGFVGYRINRLGLEFGLYRILDDENGMLVKKFGRYLPVVAFSIPMKFP</sequence>
<dbReference type="Proteomes" id="UP000268469">
    <property type="component" value="Unassembled WGS sequence"/>
</dbReference>
<dbReference type="EMBL" id="QNBE01000044">
    <property type="protein sequence ID" value="RKX70280.1"/>
    <property type="molecule type" value="Genomic_DNA"/>
</dbReference>
<keyword evidence="1" id="KW-0732">Signal</keyword>
<evidence type="ECO:0008006" key="4">
    <source>
        <dbReference type="Google" id="ProtNLM"/>
    </source>
</evidence>
<evidence type="ECO:0000313" key="3">
    <source>
        <dbReference type="Proteomes" id="UP000268469"/>
    </source>
</evidence>
<reference evidence="2 3" key="1">
    <citation type="submission" date="2018-06" db="EMBL/GenBank/DDBJ databases">
        <title>Extensive metabolic versatility and redundancy in microbially diverse, dynamic hydrothermal sediments.</title>
        <authorList>
            <person name="Dombrowski N."/>
            <person name="Teske A."/>
            <person name="Baker B.J."/>
        </authorList>
    </citation>
    <scope>NUCLEOTIDE SEQUENCE [LARGE SCALE GENOMIC DNA]</scope>
    <source>
        <strain evidence="2">B36_G15</strain>
    </source>
</reference>
<proteinExistence type="predicted"/>
<gene>
    <name evidence="2" type="ORF">DRP53_05530</name>
</gene>
<comment type="caution">
    <text evidence="2">The sequence shown here is derived from an EMBL/GenBank/DDBJ whole genome shotgun (WGS) entry which is preliminary data.</text>
</comment>
<organism evidence="2 3">
    <name type="scientific">candidate division WOR-3 bacterium</name>
    <dbReference type="NCBI Taxonomy" id="2052148"/>
    <lineage>
        <taxon>Bacteria</taxon>
        <taxon>Bacteria division WOR-3</taxon>
    </lineage>
</organism>
<name>A0A660SK01_UNCW3</name>
<dbReference type="AlphaFoldDB" id="A0A660SK01"/>